<dbReference type="InterPro" id="IPR017972">
    <property type="entry name" value="Cyt_P450_CS"/>
</dbReference>
<dbReference type="InterPro" id="IPR036396">
    <property type="entry name" value="Cyt_P450_sf"/>
</dbReference>
<dbReference type="PROSITE" id="PS00086">
    <property type="entry name" value="CYTOCHROME_P450"/>
    <property type="match status" value="1"/>
</dbReference>
<evidence type="ECO:0000256" key="7">
    <source>
        <dbReference type="RuleBase" id="RU000461"/>
    </source>
</evidence>
<dbReference type="GO" id="GO:0016705">
    <property type="term" value="F:oxidoreductase activity, acting on paired donors, with incorporation or reduction of molecular oxygen"/>
    <property type="evidence" value="ECO:0007669"/>
    <property type="project" value="InterPro"/>
</dbReference>
<evidence type="ECO:0000256" key="3">
    <source>
        <dbReference type="ARBA" id="ARBA00022617"/>
    </source>
</evidence>
<evidence type="ECO:0000313" key="8">
    <source>
        <dbReference type="EMBL" id="KAK2616257.1"/>
    </source>
</evidence>
<dbReference type="InterPro" id="IPR001128">
    <property type="entry name" value="Cyt_P450"/>
</dbReference>
<keyword evidence="9" id="KW-1185">Reference proteome</keyword>
<dbReference type="GO" id="GO:0020037">
    <property type="term" value="F:heme binding"/>
    <property type="evidence" value="ECO:0007669"/>
    <property type="project" value="InterPro"/>
</dbReference>
<gene>
    <name evidence="8" type="ORF">QQS21_000892</name>
</gene>
<dbReference type="Gene3D" id="1.10.630.10">
    <property type="entry name" value="Cytochrome P450"/>
    <property type="match status" value="1"/>
</dbReference>
<protein>
    <recommendedName>
        <fullName evidence="10">Cytochrome P450</fullName>
    </recommendedName>
</protein>
<evidence type="ECO:0000256" key="4">
    <source>
        <dbReference type="ARBA" id="ARBA00022723"/>
    </source>
</evidence>
<keyword evidence="7" id="KW-0560">Oxidoreductase</keyword>
<dbReference type="Proteomes" id="UP001251528">
    <property type="component" value="Unassembled WGS sequence"/>
</dbReference>
<name>A0AAJ0D0M4_9HYPO</name>
<keyword evidence="7" id="KW-0503">Monooxygenase</keyword>
<comment type="cofactor">
    <cofactor evidence="1 6">
        <name>heme</name>
        <dbReference type="ChEBI" id="CHEBI:30413"/>
    </cofactor>
</comment>
<organism evidence="8 9">
    <name type="scientific">Conoideocrella luteorostrata</name>
    <dbReference type="NCBI Taxonomy" id="1105319"/>
    <lineage>
        <taxon>Eukaryota</taxon>
        <taxon>Fungi</taxon>
        <taxon>Dikarya</taxon>
        <taxon>Ascomycota</taxon>
        <taxon>Pezizomycotina</taxon>
        <taxon>Sordariomycetes</taxon>
        <taxon>Hypocreomycetidae</taxon>
        <taxon>Hypocreales</taxon>
        <taxon>Clavicipitaceae</taxon>
        <taxon>Conoideocrella</taxon>
    </lineage>
</organism>
<evidence type="ECO:0000256" key="2">
    <source>
        <dbReference type="ARBA" id="ARBA00010617"/>
    </source>
</evidence>
<accession>A0AAJ0D0M4</accession>
<dbReference type="AlphaFoldDB" id="A0AAJ0D0M4"/>
<reference evidence="8" key="1">
    <citation type="submission" date="2023-06" db="EMBL/GenBank/DDBJ databases">
        <title>Conoideocrella luteorostrata (Hypocreales: Clavicipitaceae), a potential biocontrol fungus for elongate hemlock scale in United States Christmas tree production areas.</title>
        <authorList>
            <person name="Barrett H."/>
            <person name="Lovett B."/>
            <person name="Macias A.M."/>
            <person name="Stajich J.E."/>
            <person name="Kasson M.T."/>
        </authorList>
    </citation>
    <scope>NUCLEOTIDE SEQUENCE</scope>
    <source>
        <strain evidence="8">ARSEF 14590</strain>
    </source>
</reference>
<keyword evidence="3 6" id="KW-0349">Heme</keyword>
<dbReference type="PANTHER" id="PTHR24305">
    <property type="entry name" value="CYTOCHROME P450"/>
    <property type="match status" value="1"/>
</dbReference>
<evidence type="ECO:0000256" key="5">
    <source>
        <dbReference type="ARBA" id="ARBA00023004"/>
    </source>
</evidence>
<dbReference type="PRINTS" id="PR00385">
    <property type="entry name" value="P450"/>
</dbReference>
<dbReference type="InterPro" id="IPR002401">
    <property type="entry name" value="Cyt_P450_E_grp-I"/>
</dbReference>
<dbReference type="GO" id="GO:0005506">
    <property type="term" value="F:iron ion binding"/>
    <property type="evidence" value="ECO:0007669"/>
    <property type="project" value="InterPro"/>
</dbReference>
<dbReference type="EMBL" id="JASWJB010000008">
    <property type="protein sequence ID" value="KAK2616257.1"/>
    <property type="molecule type" value="Genomic_DNA"/>
</dbReference>
<comment type="caution">
    <text evidence="8">The sequence shown here is derived from an EMBL/GenBank/DDBJ whole genome shotgun (WGS) entry which is preliminary data.</text>
</comment>
<feature type="binding site" description="axial binding residue" evidence="6">
    <location>
        <position position="408"/>
    </location>
    <ligand>
        <name>heme</name>
        <dbReference type="ChEBI" id="CHEBI:30413"/>
    </ligand>
    <ligandPart>
        <name>Fe</name>
        <dbReference type="ChEBI" id="CHEBI:18248"/>
    </ligandPart>
</feature>
<keyword evidence="4 6" id="KW-0479">Metal-binding</keyword>
<keyword evidence="5 6" id="KW-0408">Iron</keyword>
<dbReference type="InterPro" id="IPR050121">
    <property type="entry name" value="Cytochrome_P450_monoxygenase"/>
</dbReference>
<dbReference type="CDD" id="cd11069">
    <property type="entry name" value="CYP_FUM15-like"/>
    <property type="match status" value="1"/>
</dbReference>
<sequence length="595" mass="65962">MLQSVDSNASLLRLIEETPNNGLLRYLWVFNKERLIITSPRAIREVIVAKSYVFAKPLEVRQFLGRVAGHGVLLSEGDEHKVQRRNLMPAFTFRHVKNLYPIFWDKSMLLVQAISDTCDSDNTAQIDIHAWVSRCTLDTIGLAVLGLDFRAIQDEHNELNQRYTQLMTPCRQDKIMLALATFLPSRVLHRLPLSRNTVIAKSVKHLRNACGELLAARRQRGTGCENTDIVSVALSSGQFSDTQLVDQMMTFLSAGHDTSTAAFTWAVYALAAHPDIQERLRGELGAHLPAISGQGGSVSSSEIDRLPYLHAVCSEVFRLYAPLPQNVRDALHDTTIEGIRVPRGTRIILAPWATNVDGELWGRDAKEFRPDRWLSTDHGGMYDVKTASSGGATSNYAFLSFSHGPRSCIGQSFARGELACFLAAWVGRFRFELADKALVDWSKVRLEPAVAARPLGGLQLKGNATGAQRPRLNFGRSGPVKFSQRKHKVGFFVHHRALLSFLHKRDSHRAGWTSDRESNARAIRHLNAICRGAQDANHAACGAHADAEWISTDISDGLFLSDRSVLDMTGSELVTLPAIMCQDLKDRLTGIGKDA</sequence>
<evidence type="ECO:0000313" key="9">
    <source>
        <dbReference type="Proteomes" id="UP001251528"/>
    </source>
</evidence>
<evidence type="ECO:0000256" key="1">
    <source>
        <dbReference type="ARBA" id="ARBA00001971"/>
    </source>
</evidence>
<dbReference type="PRINTS" id="PR00463">
    <property type="entry name" value="EP450I"/>
</dbReference>
<dbReference type="GO" id="GO:0004497">
    <property type="term" value="F:monooxygenase activity"/>
    <property type="evidence" value="ECO:0007669"/>
    <property type="project" value="UniProtKB-KW"/>
</dbReference>
<evidence type="ECO:0000256" key="6">
    <source>
        <dbReference type="PIRSR" id="PIRSR602401-1"/>
    </source>
</evidence>
<evidence type="ECO:0008006" key="10">
    <source>
        <dbReference type="Google" id="ProtNLM"/>
    </source>
</evidence>
<comment type="similarity">
    <text evidence="2 7">Belongs to the cytochrome P450 family.</text>
</comment>
<dbReference type="SUPFAM" id="SSF48264">
    <property type="entry name" value="Cytochrome P450"/>
    <property type="match status" value="1"/>
</dbReference>
<proteinExistence type="inferred from homology"/>
<dbReference type="PANTHER" id="PTHR24305:SF166">
    <property type="entry name" value="CYTOCHROME P450 12A4, MITOCHONDRIAL-RELATED"/>
    <property type="match status" value="1"/>
</dbReference>
<dbReference type="Pfam" id="PF00067">
    <property type="entry name" value="p450"/>
    <property type="match status" value="1"/>
</dbReference>